<dbReference type="AlphaFoldDB" id="A0A2U3PZN9"/>
<dbReference type="GO" id="GO:0035438">
    <property type="term" value="F:cyclic-di-GMP binding"/>
    <property type="evidence" value="ECO:0007669"/>
    <property type="project" value="InterPro"/>
</dbReference>
<name>A0A2U3PZN9_9BRAD</name>
<dbReference type="EMBL" id="LS398110">
    <property type="protein sequence ID" value="SPP94568.1"/>
    <property type="molecule type" value="Genomic_DNA"/>
</dbReference>
<proteinExistence type="predicted"/>
<dbReference type="KEGG" id="bvz:BRAD3257_3544"/>
<feature type="domain" description="PilZ" evidence="1">
    <location>
        <begin position="135"/>
        <end position="215"/>
    </location>
</feature>
<accession>A0A2U3PZN9</accession>
<evidence type="ECO:0000313" key="2">
    <source>
        <dbReference type="EMBL" id="SPP94568.1"/>
    </source>
</evidence>
<dbReference type="Proteomes" id="UP000246085">
    <property type="component" value="Chromosome BRAD3257"/>
</dbReference>
<protein>
    <recommendedName>
        <fullName evidence="1">PilZ domain-containing protein</fullName>
    </recommendedName>
</protein>
<reference evidence="2 3" key="1">
    <citation type="submission" date="2018-03" db="EMBL/GenBank/DDBJ databases">
        <authorList>
            <person name="Gully D."/>
        </authorList>
    </citation>
    <scope>NUCLEOTIDE SEQUENCE [LARGE SCALE GENOMIC DNA]</scope>
    <source>
        <strain evidence="2">ORS3257</strain>
    </source>
</reference>
<feature type="domain" description="PilZ" evidence="1">
    <location>
        <begin position="32"/>
        <end position="119"/>
    </location>
</feature>
<dbReference type="Pfam" id="PF07238">
    <property type="entry name" value="PilZ"/>
    <property type="match status" value="2"/>
</dbReference>
<evidence type="ECO:0000259" key="1">
    <source>
        <dbReference type="Pfam" id="PF07238"/>
    </source>
</evidence>
<gene>
    <name evidence="2" type="ORF">BRAD3257_3544</name>
</gene>
<organism evidence="2 3">
    <name type="scientific">Bradyrhizobium vignae</name>
    <dbReference type="NCBI Taxonomy" id="1549949"/>
    <lineage>
        <taxon>Bacteria</taxon>
        <taxon>Pseudomonadati</taxon>
        <taxon>Pseudomonadota</taxon>
        <taxon>Alphaproteobacteria</taxon>
        <taxon>Hyphomicrobiales</taxon>
        <taxon>Nitrobacteraceae</taxon>
        <taxon>Bradyrhizobium</taxon>
    </lineage>
</organism>
<dbReference type="Gene3D" id="2.40.10.220">
    <property type="entry name" value="predicted glycosyltransferase like domains"/>
    <property type="match status" value="2"/>
</dbReference>
<evidence type="ECO:0000313" key="3">
    <source>
        <dbReference type="Proteomes" id="UP000246085"/>
    </source>
</evidence>
<dbReference type="InterPro" id="IPR009875">
    <property type="entry name" value="PilZ_domain"/>
</dbReference>
<dbReference type="SUPFAM" id="SSF141371">
    <property type="entry name" value="PilZ domain-like"/>
    <property type="match status" value="2"/>
</dbReference>
<sequence>MHFRVVPDSARAGGRVLEMALANKKFLPATEERRRFQRVKVHLLGRYMLPDRREFPCQVINMSPGGLALLAPGIGNVGDRVVAYLDHIGRVEGKITRIIDNGFAMTIGATPRKRDKLAAQLTWLANRDILNLPEDRRHDRIVPRNPIAVLTLEDGTKMTCRIIDLSLSGAAIAAENRPPLKSTVLLGRVQGRVVRNLEDGFALEFMHEQPAETLEESVTAR</sequence>